<dbReference type="GO" id="GO:0006420">
    <property type="term" value="P:arginyl-tRNA aminoacylation"/>
    <property type="evidence" value="ECO:0007669"/>
    <property type="project" value="InterPro"/>
</dbReference>
<feature type="non-terminal residue" evidence="11">
    <location>
        <position position="1"/>
    </location>
</feature>
<keyword evidence="4 9" id="KW-0547">Nucleotide-binding</keyword>
<evidence type="ECO:0000313" key="12">
    <source>
        <dbReference type="Proteomes" id="UP000236291"/>
    </source>
</evidence>
<dbReference type="InterPro" id="IPR035684">
    <property type="entry name" value="ArgRS_core"/>
</dbReference>
<dbReference type="SUPFAM" id="SSF52374">
    <property type="entry name" value="Nucleotidylyl transferase"/>
    <property type="match status" value="1"/>
</dbReference>
<evidence type="ECO:0000256" key="8">
    <source>
        <dbReference type="ARBA" id="ARBA00049339"/>
    </source>
</evidence>
<dbReference type="ExpressionAtlas" id="A0A2K3P8T6">
    <property type="expression patterns" value="baseline"/>
</dbReference>
<dbReference type="AlphaFoldDB" id="A0A2K3P8T6"/>
<comment type="similarity">
    <text evidence="1 9">Belongs to the class-I aminoacyl-tRNA synthetase family.</text>
</comment>
<keyword evidence="6 9" id="KW-0648">Protein biosynthesis</keyword>
<dbReference type="Pfam" id="PF05746">
    <property type="entry name" value="DALR_1"/>
    <property type="match status" value="1"/>
</dbReference>
<evidence type="ECO:0000256" key="2">
    <source>
        <dbReference type="ARBA" id="ARBA00012837"/>
    </source>
</evidence>
<dbReference type="GO" id="GO:0004814">
    <property type="term" value="F:arginine-tRNA ligase activity"/>
    <property type="evidence" value="ECO:0007669"/>
    <property type="project" value="UniProtKB-EC"/>
</dbReference>
<gene>
    <name evidence="11" type="ORF">L195_g008305</name>
</gene>
<keyword evidence="3 9" id="KW-0436">Ligase</keyword>
<sequence length="286" mass="32501">PESFYNELIPPTLEKLDQLGLIEDSDGARVIFVDGVDIPLIVVKRDGGYNYFSTDLAALWYRLNIEKVDWNIYVTDFGQSQHFDMLFKAFKRAGWLPEDKNEYPICTHIGFGLVLGVDGKRLRSSCGDTIRLVDLLNEAKEQSKTALLKRGNAKEWSKEEIEKASEAIGYGAVKYADLKNNKTTNYTFSFEQMLNDKGNTAVYLMYAHARICSIIRKSGKDIEELKKTGTMVLDHENERTLALHLLQFTEVVGSPEETSRLLLCEATLVVMRHCFYLLGIEPVDKL</sequence>
<evidence type="ECO:0000259" key="10">
    <source>
        <dbReference type="SMART" id="SM00836"/>
    </source>
</evidence>
<comment type="caution">
    <text evidence="11">The sequence shown here is derived from an EMBL/GenBank/DDBJ whole genome shotgun (WGS) entry which is preliminary data.</text>
</comment>
<dbReference type="Gene3D" id="1.10.730.10">
    <property type="entry name" value="Isoleucyl-tRNA Synthetase, Domain 1"/>
    <property type="match status" value="2"/>
</dbReference>
<evidence type="ECO:0000256" key="3">
    <source>
        <dbReference type="ARBA" id="ARBA00022598"/>
    </source>
</evidence>
<dbReference type="Gene3D" id="3.40.50.620">
    <property type="entry name" value="HUPs"/>
    <property type="match status" value="1"/>
</dbReference>
<dbReference type="PANTHER" id="PTHR11956:SF5">
    <property type="entry name" value="ARGININE--TRNA LIGASE, CYTOPLASMIC"/>
    <property type="match status" value="1"/>
</dbReference>
<comment type="catalytic activity">
    <reaction evidence="8">
        <text>tRNA(Arg) + L-arginine + ATP = L-arginyl-tRNA(Arg) + AMP + diphosphate</text>
        <dbReference type="Rhea" id="RHEA:20301"/>
        <dbReference type="Rhea" id="RHEA-COMP:9658"/>
        <dbReference type="Rhea" id="RHEA-COMP:9673"/>
        <dbReference type="ChEBI" id="CHEBI:30616"/>
        <dbReference type="ChEBI" id="CHEBI:32682"/>
        <dbReference type="ChEBI" id="CHEBI:33019"/>
        <dbReference type="ChEBI" id="CHEBI:78442"/>
        <dbReference type="ChEBI" id="CHEBI:78513"/>
        <dbReference type="ChEBI" id="CHEBI:456215"/>
        <dbReference type="EC" id="6.1.1.19"/>
    </reaction>
</comment>
<dbReference type="Pfam" id="PF00750">
    <property type="entry name" value="tRNA-synt_1d"/>
    <property type="match status" value="1"/>
</dbReference>
<dbReference type="STRING" id="57577.A0A2K3P8T6"/>
<keyword evidence="7 9" id="KW-0030">Aminoacyl-tRNA synthetase</keyword>
<accession>A0A2K3P8T6</accession>
<evidence type="ECO:0000256" key="4">
    <source>
        <dbReference type="ARBA" id="ARBA00022741"/>
    </source>
</evidence>
<dbReference type="EMBL" id="ASHM01004719">
    <property type="protein sequence ID" value="PNY11693.1"/>
    <property type="molecule type" value="Genomic_DNA"/>
</dbReference>
<dbReference type="InterPro" id="IPR009080">
    <property type="entry name" value="tRNAsynth_Ia_anticodon-bd"/>
</dbReference>
<dbReference type="Proteomes" id="UP000236291">
    <property type="component" value="Unassembled WGS sequence"/>
</dbReference>
<dbReference type="GO" id="GO:0005524">
    <property type="term" value="F:ATP binding"/>
    <property type="evidence" value="ECO:0007669"/>
    <property type="project" value="UniProtKB-KW"/>
</dbReference>
<dbReference type="SMART" id="SM00836">
    <property type="entry name" value="DALR_1"/>
    <property type="match status" value="1"/>
</dbReference>
<dbReference type="EC" id="6.1.1.19" evidence="2"/>
<evidence type="ECO:0000313" key="11">
    <source>
        <dbReference type="EMBL" id="PNY11693.1"/>
    </source>
</evidence>
<dbReference type="PANTHER" id="PTHR11956">
    <property type="entry name" value="ARGINYL-TRNA SYNTHETASE"/>
    <property type="match status" value="1"/>
</dbReference>
<keyword evidence="5 9" id="KW-0067">ATP-binding</keyword>
<evidence type="ECO:0000256" key="1">
    <source>
        <dbReference type="ARBA" id="ARBA00005594"/>
    </source>
</evidence>
<protein>
    <recommendedName>
        <fullName evidence="2">arginine--tRNA ligase</fullName>
        <ecNumber evidence="2">6.1.1.19</ecNumber>
    </recommendedName>
</protein>
<evidence type="ECO:0000256" key="5">
    <source>
        <dbReference type="ARBA" id="ARBA00022840"/>
    </source>
</evidence>
<reference evidence="11 12" key="1">
    <citation type="journal article" date="2014" name="Am. J. Bot.">
        <title>Genome assembly and annotation for red clover (Trifolium pratense; Fabaceae).</title>
        <authorList>
            <person name="Istvanek J."/>
            <person name="Jaros M."/>
            <person name="Krenek A."/>
            <person name="Repkova J."/>
        </authorList>
    </citation>
    <scope>NUCLEOTIDE SEQUENCE [LARGE SCALE GENOMIC DNA]</scope>
    <source>
        <strain evidence="12">cv. Tatra</strain>
        <tissue evidence="11">Young leaves</tissue>
    </source>
</reference>
<dbReference type="InterPro" id="IPR001278">
    <property type="entry name" value="Arg-tRNA-ligase"/>
</dbReference>
<dbReference type="InterPro" id="IPR008909">
    <property type="entry name" value="DALR_anticod-bd"/>
</dbReference>
<name>A0A2K3P8T6_TRIPR</name>
<feature type="domain" description="DALR anticodon binding" evidence="10">
    <location>
        <begin position="204"/>
        <end position="286"/>
    </location>
</feature>
<evidence type="ECO:0000256" key="9">
    <source>
        <dbReference type="RuleBase" id="RU363038"/>
    </source>
</evidence>
<organism evidence="11 12">
    <name type="scientific">Trifolium pratense</name>
    <name type="common">Red clover</name>
    <dbReference type="NCBI Taxonomy" id="57577"/>
    <lineage>
        <taxon>Eukaryota</taxon>
        <taxon>Viridiplantae</taxon>
        <taxon>Streptophyta</taxon>
        <taxon>Embryophyta</taxon>
        <taxon>Tracheophyta</taxon>
        <taxon>Spermatophyta</taxon>
        <taxon>Magnoliopsida</taxon>
        <taxon>eudicotyledons</taxon>
        <taxon>Gunneridae</taxon>
        <taxon>Pentapetalae</taxon>
        <taxon>rosids</taxon>
        <taxon>fabids</taxon>
        <taxon>Fabales</taxon>
        <taxon>Fabaceae</taxon>
        <taxon>Papilionoideae</taxon>
        <taxon>50 kb inversion clade</taxon>
        <taxon>NPAAA clade</taxon>
        <taxon>Hologalegina</taxon>
        <taxon>IRL clade</taxon>
        <taxon>Trifolieae</taxon>
        <taxon>Trifolium</taxon>
    </lineage>
</organism>
<proteinExistence type="inferred from homology"/>
<evidence type="ECO:0000256" key="6">
    <source>
        <dbReference type="ARBA" id="ARBA00022917"/>
    </source>
</evidence>
<dbReference type="InterPro" id="IPR014729">
    <property type="entry name" value="Rossmann-like_a/b/a_fold"/>
</dbReference>
<reference evidence="11 12" key="2">
    <citation type="journal article" date="2017" name="Front. Plant Sci.">
        <title>Gene Classification and Mining of Molecular Markers Useful in Red Clover (Trifolium pratense) Breeding.</title>
        <authorList>
            <person name="Istvanek J."/>
            <person name="Dluhosova J."/>
            <person name="Dluhos P."/>
            <person name="Patkova L."/>
            <person name="Nedelnik J."/>
            <person name="Repkova J."/>
        </authorList>
    </citation>
    <scope>NUCLEOTIDE SEQUENCE [LARGE SCALE GENOMIC DNA]</scope>
    <source>
        <strain evidence="12">cv. Tatra</strain>
        <tissue evidence="11">Young leaves</tissue>
    </source>
</reference>
<dbReference type="SUPFAM" id="SSF47323">
    <property type="entry name" value="Anticodon-binding domain of a subclass of class I aminoacyl-tRNA synthetases"/>
    <property type="match status" value="1"/>
</dbReference>
<evidence type="ECO:0000256" key="7">
    <source>
        <dbReference type="ARBA" id="ARBA00023146"/>
    </source>
</evidence>